<keyword evidence="2" id="KW-1185">Reference proteome</keyword>
<dbReference type="InterPro" id="IPR008514">
    <property type="entry name" value="T6SS_Hcp"/>
</dbReference>
<dbReference type="SUPFAM" id="SSF141452">
    <property type="entry name" value="Hcp1-like"/>
    <property type="match status" value="1"/>
</dbReference>
<dbReference type="AlphaFoldDB" id="A0A1H8EFZ0"/>
<dbReference type="PANTHER" id="PTHR36152">
    <property type="entry name" value="CYTOPLASMIC PROTEIN-RELATED"/>
    <property type="match status" value="1"/>
</dbReference>
<dbReference type="STRING" id="34002.SAMN04489859_100258"/>
<sequence length="157" mass="17323">MASNGYLKIPDINGESKRSDHEDEIIIHSFSWGVNRNTFRNTGGQREPGLAQVQSVAISKDFDASSPYLALACLKAKNLGDVVLALRKDQGDAHSDFLIITMTNTIVEDYNTSASGDRPMDSFNLSFDSLKMKYLEDTDDLTAGNEHEVEYDILAAT</sequence>
<protein>
    <submittedName>
        <fullName evidence="1">Type VI secretion system secreted protein Hcp</fullName>
    </submittedName>
</protein>
<dbReference type="Pfam" id="PF05638">
    <property type="entry name" value="T6SS_HCP"/>
    <property type="match status" value="1"/>
</dbReference>
<proteinExistence type="predicted"/>
<dbReference type="InterPro" id="IPR036624">
    <property type="entry name" value="Hcp1-lik_sf"/>
</dbReference>
<dbReference type="Gene3D" id="2.30.110.20">
    <property type="entry name" value="Hcp1-like"/>
    <property type="match status" value="1"/>
</dbReference>
<organism evidence="1 2">
    <name type="scientific">Paracoccus alcaliphilus</name>
    <dbReference type="NCBI Taxonomy" id="34002"/>
    <lineage>
        <taxon>Bacteria</taxon>
        <taxon>Pseudomonadati</taxon>
        <taxon>Pseudomonadota</taxon>
        <taxon>Alphaproteobacteria</taxon>
        <taxon>Rhodobacterales</taxon>
        <taxon>Paracoccaceae</taxon>
        <taxon>Paracoccus</taxon>
    </lineage>
</organism>
<dbReference type="EMBL" id="FODE01000002">
    <property type="protein sequence ID" value="SEN18415.1"/>
    <property type="molecule type" value="Genomic_DNA"/>
</dbReference>
<dbReference type="RefSeq" id="WP_090610289.1">
    <property type="nucleotide sequence ID" value="NZ_CP067127.1"/>
</dbReference>
<reference evidence="1 2" key="1">
    <citation type="submission" date="2016-10" db="EMBL/GenBank/DDBJ databases">
        <authorList>
            <person name="de Groot N.N."/>
        </authorList>
    </citation>
    <scope>NUCLEOTIDE SEQUENCE [LARGE SCALE GENOMIC DNA]</scope>
    <source>
        <strain evidence="1 2">DSM 8512</strain>
    </source>
</reference>
<dbReference type="Proteomes" id="UP000199054">
    <property type="component" value="Unassembled WGS sequence"/>
</dbReference>
<dbReference type="OrthoDB" id="5146053at2"/>
<evidence type="ECO:0000313" key="2">
    <source>
        <dbReference type="Proteomes" id="UP000199054"/>
    </source>
</evidence>
<name>A0A1H8EFZ0_9RHOB</name>
<dbReference type="InterPro" id="IPR053165">
    <property type="entry name" value="HSI-I_assembly_Hcp1"/>
</dbReference>
<gene>
    <name evidence="1" type="ORF">SAMN04489859_100258</name>
</gene>
<dbReference type="PANTHER" id="PTHR36152:SF1">
    <property type="entry name" value="UBIQUITIN-LIKE DOMAIN-CONTAINING PROTEIN"/>
    <property type="match status" value="1"/>
</dbReference>
<evidence type="ECO:0000313" key="1">
    <source>
        <dbReference type="EMBL" id="SEN18415.1"/>
    </source>
</evidence>
<accession>A0A1H8EFZ0</accession>